<dbReference type="PATRIC" id="fig|1430899.3.peg.1775"/>
<protein>
    <recommendedName>
        <fullName evidence="1">GmrSD restriction endonucleases C-terminal domain-containing protein</fullName>
    </recommendedName>
</protein>
<accession>A0A0J8G914</accession>
<organism evidence="2 3">
    <name type="scientific">Listeria fleischmannii 1991</name>
    <dbReference type="NCBI Taxonomy" id="1430899"/>
    <lineage>
        <taxon>Bacteria</taxon>
        <taxon>Bacillati</taxon>
        <taxon>Bacillota</taxon>
        <taxon>Bacilli</taxon>
        <taxon>Bacillales</taxon>
        <taxon>Listeriaceae</taxon>
        <taxon>Listeria</taxon>
    </lineage>
</organism>
<feature type="domain" description="GmrSD restriction endonucleases C-terminal" evidence="1">
    <location>
        <begin position="98"/>
        <end position="240"/>
    </location>
</feature>
<gene>
    <name evidence="2" type="ORF">X560_1738</name>
</gene>
<reference evidence="2 3" key="1">
    <citation type="journal article" date="2015" name="Genome Biol. Evol.">
        <title>Comparative Genomics of Listeria Sensu Lato: Genus-Wide Differences in Evolutionary Dynamics and the Progressive Gain of Complex, Potentially Pathogenicity-Related Traits through Lateral Gene Transfer.</title>
        <authorList>
            <person name="Chiara M."/>
            <person name="Caruso M."/>
            <person name="D'Erchia A.M."/>
            <person name="Manzari C."/>
            <person name="Fraccalvieri R."/>
            <person name="Goffredo E."/>
            <person name="Latorre L."/>
            <person name="Miccolupo A."/>
            <person name="Padalino I."/>
            <person name="Santagada G."/>
            <person name="Chiocco D."/>
            <person name="Pesole G."/>
            <person name="Horner D.S."/>
            <person name="Parisi A."/>
        </authorList>
    </citation>
    <scope>NUCLEOTIDE SEQUENCE [LARGE SCALE GENOMIC DNA]</scope>
    <source>
        <strain evidence="2 3">1991</strain>
    </source>
</reference>
<evidence type="ECO:0000313" key="3">
    <source>
        <dbReference type="Proteomes" id="UP000052258"/>
    </source>
</evidence>
<dbReference type="Proteomes" id="UP000052258">
    <property type="component" value="Unassembled WGS sequence"/>
</dbReference>
<dbReference type="AlphaFoldDB" id="A0A0J8G914"/>
<comment type="caution">
    <text evidence="2">The sequence shown here is derived from an EMBL/GenBank/DDBJ whole genome shotgun (WGS) entry which is preliminary data.</text>
</comment>
<dbReference type="PANTHER" id="PTHR35149">
    <property type="entry name" value="SLL5132 PROTEIN"/>
    <property type="match status" value="1"/>
</dbReference>
<dbReference type="Pfam" id="PF07510">
    <property type="entry name" value="GmrSD_C"/>
    <property type="match status" value="1"/>
</dbReference>
<proteinExistence type="predicted"/>
<evidence type="ECO:0000313" key="2">
    <source>
        <dbReference type="EMBL" id="KMT59197.1"/>
    </source>
</evidence>
<dbReference type="EMBL" id="AZHO01000021">
    <property type="protein sequence ID" value="KMT59197.1"/>
    <property type="molecule type" value="Genomic_DNA"/>
</dbReference>
<dbReference type="OrthoDB" id="9798761at2"/>
<dbReference type="PANTHER" id="PTHR35149:SF2">
    <property type="entry name" value="DUF262 DOMAIN-CONTAINING PROTEIN"/>
    <property type="match status" value="1"/>
</dbReference>
<dbReference type="InterPro" id="IPR011089">
    <property type="entry name" value="GmrSD_C"/>
</dbReference>
<sequence>MRFNELQSTVVRPFLMAVLYDYNRNELESFEVIDLFSILENYIARRMIAKIPSNSLNKVISTLYRDLKRLREDSNGEIAVKDLFSYQVLTKTSTAKMPEDFTMIDHLRTNDFYNINPYFRTYFFERLENYGHTEDLQIYQGVWERKYSVEHIMPRRLTLAWQQELGVNHKKIHQKYLNQLGNLTLTGYNSKYSNKTFIEKQNMEKGFKESHFVNLNKVPAQSDSWSEREILKRSDELIEMALNIWEYPQTEFVPRLHEDELIIFDGEQTFTGYKIRGYCFQNDEYQIVATWKEFFVQFMRELTEISSMPIIELMKGEGSNGLEGLFSGEPSTTNSEVISGVYVYIDLSNVRKMGYIKRLMELFNLDFSTLKVDAIKYGNKEENFEKDIEFVD</sequence>
<name>A0A0J8G914_9LIST</name>
<keyword evidence="3" id="KW-1185">Reference proteome</keyword>
<evidence type="ECO:0000259" key="1">
    <source>
        <dbReference type="Pfam" id="PF07510"/>
    </source>
</evidence>